<evidence type="ECO:0000313" key="2">
    <source>
        <dbReference type="Proteomes" id="UP001500466"/>
    </source>
</evidence>
<evidence type="ECO:0000313" key="1">
    <source>
        <dbReference type="EMBL" id="GAA4998016.1"/>
    </source>
</evidence>
<accession>A0ABP9IIK4</accession>
<dbReference type="Proteomes" id="UP001500466">
    <property type="component" value="Unassembled WGS sequence"/>
</dbReference>
<sequence length="51" mass="5941">MVERVVMAWSYEGVEYEAETLIDTLNKIWVRSLGLSRRDAEGDGPRRAEER</sequence>
<gene>
    <name evidence="1" type="ORF">GCM10023205_84730</name>
</gene>
<organism evidence="1 2">
    <name type="scientific">Yinghuangia aomiensis</name>
    <dbReference type="NCBI Taxonomy" id="676205"/>
    <lineage>
        <taxon>Bacteria</taxon>
        <taxon>Bacillati</taxon>
        <taxon>Actinomycetota</taxon>
        <taxon>Actinomycetes</taxon>
        <taxon>Kitasatosporales</taxon>
        <taxon>Streptomycetaceae</taxon>
        <taxon>Yinghuangia</taxon>
    </lineage>
</organism>
<dbReference type="RefSeq" id="WP_345681245.1">
    <property type="nucleotide sequence ID" value="NZ_BAABHS010000076.1"/>
</dbReference>
<dbReference type="EMBL" id="BAABHS010000076">
    <property type="protein sequence ID" value="GAA4998016.1"/>
    <property type="molecule type" value="Genomic_DNA"/>
</dbReference>
<protein>
    <submittedName>
        <fullName evidence="1">Uncharacterized protein</fullName>
    </submittedName>
</protein>
<keyword evidence="2" id="KW-1185">Reference proteome</keyword>
<name>A0ABP9IIK4_9ACTN</name>
<reference evidence="2" key="1">
    <citation type="journal article" date="2019" name="Int. J. Syst. Evol. Microbiol.">
        <title>The Global Catalogue of Microorganisms (GCM) 10K type strain sequencing project: providing services to taxonomists for standard genome sequencing and annotation.</title>
        <authorList>
            <consortium name="The Broad Institute Genomics Platform"/>
            <consortium name="The Broad Institute Genome Sequencing Center for Infectious Disease"/>
            <person name="Wu L."/>
            <person name="Ma J."/>
        </authorList>
    </citation>
    <scope>NUCLEOTIDE SEQUENCE [LARGE SCALE GENOMIC DNA]</scope>
    <source>
        <strain evidence="2">JCM 17986</strain>
    </source>
</reference>
<comment type="caution">
    <text evidence="1">The sequence shown here is derived from an EMBL/GenBank/DDBJ whole genome shotgun (WGS) entry which is preliminary data.</text>
</comment>
<proteinExistence type="predicted"/>